<dbReference type="InterPro" id="IPR011011">
    <property type="entry name" value="Znf_FYVE_PHD"/>
</dbReference>
<keyword evidence="5" id="KW-0862">Zinc</keyword>
<keyword evidence="15" id="KW-1185">Reference proteome</keyword>
<feature type="coiled-coil region" evidence="8">
    <location>
        <begin position="1015"/>
        <end position="1042"/>
    </location>
</feature>
<dbReference type="SMART" id="SM00501">
    <property type="entry name" value="BRIGHT"/>
    <property type="match status" value="1"/>
</dbReference>
<dbReference type="Pfam" id="PF01388">
    <property type="entry name" value="ARID"/>
    <property type="match status" value="1"/>
</dbReference>
<keyword evidence="3" id="KW-0677">Repeat</keyword>
<dbReference type="InterPro" id="IPR013637">
    <property type="entry name" value="Lys_sp_deMease-like_dom"/>
</dbReference>
<name>A0AAF1APR7_DAUCS</name>
<dbReference type="Pfam" id="PF02373">
    <property type="entry name" value="JmjC"/>
    <property type="match status" value="1"/>
</dbReference>
<dbReference type="CDD" id="cd16100">
    <property type="entry name" value="ARID"/>
    <property type="match status" value="1"/>
</dbReference>
<dbReference type="InterPro" id="IPR004198">
    <property type="entry name" value="Znf_C5HC2"/>
</dbReference>
<keyword evidence="4 7" id="KW-0863">Zinc-finger</keyword>
<evidence type="ECO:0000256" key="3">
    <source>
        <dbReference type="ARBA" id="ARBA00022737"/>
    </source>
</evidence>
<dbReference type="Pfam" id="PF00628">
    <property type="entry name" value="PHD"/>
    <property type="match status" value="2"/>
</dbReference>
<evidence type="ECO:0000259" key="12">
    <source>
        <dbReference type="PROSITE" id="PS51183"/>
    </source>
</evidence>
<evidence type="ECO:0000259" key="10">
    <source>
        <dbReference type="PROSITE" id="PS50016"/>
    </source>
</evidence>
<evidence type="ECO:0000256" key="8">
    <source>
        <dbReference type="SAM" id="Coils"/>
    </source>
</evidence>
<dbReference type="PROSITE" id="PS51011">
    <property type="entry name" value="ARID"/>
    <property type="match status" value="1"/>
</dbReference>
<dbReference type="PANTHER" id="PTHR10694">
    <property type="entry name" value="LYSINE-SPECIFIC DEMETHYLASE"/>
    <property type="match status" value="1"/>
</dbReference>
<dbReference type="Proteomes" id="UP000077755">
    <property type="component" value="Chromosome 2"/>
</dbReference>
<dbReference type="EMBL" id="CP093344">
    <property type="protein sequence ID" value="WOG88352.1"/>
    <property type="molecule type" value="Genomic_DNA"/>
</dbReference>
<dbReference type="Gene3D" id="2.60.120.650">
    <property type="entry name" value="Cupin"/>
    <property type="match status" value="2"/>
</dbReference>
<dbReference type="GO" id="GO:0032452">
    <property type="term" value="F:histone demethylase activity"/>
    <property type="evidence" value="ECO:0007669"/>
    <property type="project" value="TreeGrafter"/>
</dbReference>
<gene>
    <name evidence="14" type="ORF">DCAR_0207587</name>
</gene>
<accession>A0AAF1APR7</accession>
<dbReference type="InterPro" id="IPR003347">
    <property type="entry name" value="JmjC_dom"/>
</dbReference>
<evidence type="ECO:0000313" key="15">
    <source>
        <dbReference type="Proteomes" id="UP000077755"/>
    </source>
</evidence>
<dbReference type="SMART" id="SM00558">
    <property type="entry name" value="JmjC"/>
    <property type="match status" value="1"/>
</dbReference>
<protein>
    <submittedName>
        <fullName evidence="14">Uncharacterized protein</fullName>
    </submittedName>
</protein>
<evidence type="ECO:0000256" key="9">
    <source>
        <dbReference type="SAM" id="MobiDB-lite"/>
    </source>
</evidence>
<dbReference type="SMART" id="SM01014">
    <property type="entry name" value="ARID"/>
    <property type="match status" value="1"/>
</dbReference>
<dbReference type="Gene3D" id="3.30.40.10">
    <property type="entry name" value="Zinc/RING finger domain, C3HC4 (zinc finger)"/>
    <property type="match status" value="2"/>
</dbReference>
<feature type="domain" description="PHD-type" evidence="10">
    <location>
        <begin position="241"/>
        <end position="291"/>
    </location>
</feature>
<dbReference type="InterPro" id="IPR019787">
    <property type="entry name" value="Znf_PHD-finger"/>
</dbReference>
<sequence length="1844" mass="210227">MGKGRPRSVEKGGLGQNSSLGLVNSICIPSAPVYYPTEDEFKDPLEFIYKIRPEAERFGICKIVPPESWKPPFALDLEKFMFPTKTQAIHRLQVRAASCDSKTFELEYSRFLEGSGGKKAKKRVVFEGEDLDLCKLFNAVKRFGGYDRVVKEKKWGEVSKFVRSVRKVSECAKHVLCQLYREHLYDYEVYYSELNRVAEKSGVRDERKCEPEVDMLSSKRKGKNQGDGGVELVKVEEGELDQICEQCRSGLHGEVMLLCDRCNKGWHIYCLSPPLKQIPAGNWYCLDCLNSEKECFGFVPGRHISLEAFRRVADRAKKRWFGSGPTSRVQLEKKFWEIVEGSAGPVEVKYGSDLDTSVYGSGFPRVSDQKPEALGEDVWDEYRASPWNLNNLPKLQGSMLRTVHHSIAGVMVPWLYIGMLFSSFCWHFEDHCFYSMNYHHWGEPKCWYSVPGSEASAFEKVMRNSLPDLFDAQPDLLFQLVTMLNPSVLQNSNVPVYSVLQEPGNFVITFPRSYHGGFNCGLNCAEAVNFAPADWLPHGGSGADLYKLYRKSPVLSHEELICVVAKTEFDSKVTPYLMKELLRIYNKEKSWRARLWRNGIVRSSLMSPREQPQYVGVEEDPTCIICQQYLYLSAVACRCRPSTFVCLEHWKHLCECKANKHRLLYRHSLAELNNLILNVAGRGDYTEATQDKNLQKQQLYSLDIGTLSKKVGSVHVNLVQLAEEWLSRSCKLLQMPYSIVAFANALKEAEQFLWGGSEMDSVREATKNLIEAQNWVEGVKDCVDKVELRLCHGNNDMDRVHMKHVRGLLNIDSVPCNEPEFLKLKEYAEEAEVLIQDIESALSMCPQVSIVDWEILHSRAFALGIFVEESEKLSNKLSFVKIWVEGVRKCIMEKSPAAIEVDSLDKLKSEVSELQIQLPEIEMLGDLMRRVESCQSRCNKILDGSVNLKQLELFLQEMDGFTVNVPELKLLRQYQKDAVLWISRFQIAVQNSEQCNDLENVVTELTRIIKDGTLLKIQVDELSHAEIELKKAECRLNGLEALRRKVPLETFKEVLGEASRLQIGDEKLFINIFEVLTAALSWEERANHILSSDAQISDFEDLIRTSEGISVFLPSLENVKEAVSTARSWLNESKPFLYPCIPVTPDSDGLLKSEALKELVAQSEKLKIRLIEISMLQKILDNCIQWEVQAYSVLDYTESLLKINLEDGSAIGLTAKIELQIHSLESVLKMGSCLPIDFAVTQRLDDASAVLRCCLKSLSFRDTTPVIEEVMMLLEVASHLPTTYASCELWSSLVGGMSWLKNALEIFLPCNRRKFKLSYVEEVFRQSQILNVSFPAIVDQLKNAIKKHNLWLEQVQQYASVKSGDRSSFLLFQIKELGSTDAFNCLELEMVFSDVERVEQWRHNCENIAGLVGNVKSLPDALAEISGTLDRSLHIYNCKGRKLEQLCIHCFCGSKDQKLLTCSICNDCYHFRCIEPIGHGDPNNCLKCICPYCNFIRSGNIARSGGGYLTKRKQLPSLTKLTRILSEAKLLCVWIKERDILLQIVEKAELCRTRLTEVADRVLAHVDKDLDIVAEKLSTALKAVEAAGVYDHDSNCKFEMALARNSWRVRAQKLLESSLKPTVQQIQRHLKEGSAISIPVGDYFREKLIEVKHRCVQWVDTAKKVSVDSGELELDKVYDLIIEGNDLLVDVEKELKLLQDRSMLYCICRKPYDQRAMIACDKCDEWYHFDCIKLTSPPKVYTCPACKLDNEYLSSSLSSSQERSTNKCEEPQTPSPGRPGSRRRTKQTDSLCRKRDKPDSTENNIISRLPTGFGNLLWRNRKPFRRVARKREEFNILSLYHLQQ</sequence>
<keyword evidence="2" id="KW-0479">Metal-binding</keyword>
<feature type="domain" description="JmjN" evidence="12">
    <location>
        <begin position="31"/>
        <end position="72"/>
    </location>
</feature>
<evidence type="ECO:0000256" key="2">
    <source>
        <dbReference type="ARBA" id="ARBA00022723"/>
    </source>
</evidence>
<dbReference type="InterPro" id="IPR001965">
    <property type="entry name" value="Znf_PHD"/>
</dbReference>
<dbReference type="InterPro" id="IPR019786">
    <property type="entry name" value="Zinc_finger_PHD-type_CS"/>
</dbReference>
<dbReference type="InterPro" id="IPR001606">
    <property type="entry name" value="ARID_dom"/>
</dbReference>
<dbReference type="PROSITE" id="PS50016">
    <property type="entry name" value="ZF_PHD_2"/>
    <property type="match status" value="1"/>
</dbReference>
<dbReference type="CDD" id="cd15543">
    <property type="entry name" value="PHD_RSF1"/>
    <property type="match status" value="1"/>
</dbReference>
<reference evidence="14" key="1">
    <citation type="journal article" date="2016" name="Nat. Genet.">
        <title>A high-quality carrot genome assembly provides new insights into carotenoid accumulation and asterid genome evolution.</title>
        <authorList>
            <person name="Iorizzo M."/>
            <person name="Ellison S."/>
            <person name="Senalik D."/>
            <person name="Zeng P."/>
            <person name="Satapoomin P."/>
            <person name="Huang J."/>
            <person name="Bowman M."/>
            <person name="Iovene M."/>
            <person name="Sanseverino W."/>
            <person name="Cavagnaro P."/>
            <person name="Yildiz M."/>
            <person name="Macko-Podgorni A."/>
            <person name="Moranska E."/>
            <person name="Grzebelus E."/>
            <person name="Grzebelus D."/>
            <person name="Ashrafi H."/>
            <person name="Zheng Z."/>
            <person name="Cheng S."/>
            <person name="Spooner D."/>
            <person name="Van Deynze A."/>
            <person name="Simon P."/>
        </authorList>
    </citation>
    <scope>NUCLEOTIDE SEQUENCE</scope>
    <source>
        <tissue evidence="14">Leaf</tissue>
    </source>
</reference>
<dbReference type="FunFam" id="2.60.120.650:FF:000042">
    <property type="entry name" value="Transcription factor jumonji (JmjC) domain-containing protein"/>
    <property type="match status" value="1"/>
</dbReference>
<dbReference type="GO" id="GO:0005634">
    <property type="term" value="C:nucleus"/>
    <property type="evidence" value="ECO:0007669"/>
    <property type="project" value="UniProtKB-SubCell"/>
</dbReference>
<keyword evidence="8" id="KW-0175">Coiled coil</keyword>
<feature type="domain" description="ARID" evidence="11">
    <location>
        <begin position="98"/>
        <end position="192"/>
    </location>
</feature>
<proteinExistence type="predicted"/>
<feature type="region of interest" description="Disordered" evidence="9">
    <location>
        <begin position="1761"/>
        <end position="1806"/>
    </location>
</feature>
<dbReference type="Pfam" id="PF08429">
    <property type="entry name" value="PLU-1"/>
    <property type="match status" value="1"/>
</dbReference>
<feature type="domain" description="JmjC" evidence="13">
    <location>
        <begin position="381"/>
        <end position="547"/>
    </location>
</feature>
<dbReference type="GO" id="GO:0010468">
    <property type="term" value="P:regulation of gene expression"/>
    <property type="evidence" value="ECO:0007669"/>
    <property type="project" value="TreeGrafter"/>
</dbReference>
<evidence type="ECO:0000256" key="5">
    <source>
        <dbReference type="ARBA" id="ARBA00022833"/>
    </source>
</evidence>
<dbReference type="Pfam" id="PF02928">
    <property type="entry name" value="zf-C5HC2"/>
    <property type="match status" value="1"/>
</dbReference>
<dbReference type="FunFam" id="2.60.120.650:FF:000078">
    <property type="entry name" value="Predicted protein"/>
    <property type="match status" value="1"/>
</dbReference>
<dbReference type="InterPro" id="IPR036431">
    <property type="entry name" value="ARID_dom_sf"/>
</dbReference>
<feature type="compositionally biased region" description="Basic and acidic residues" evidence="9">
    <location>
        <begin position="1791"/>
        <end position="1800"/>
    </location>
</feature>
<organism evidence="14 15">
    <name type="scientific">Daucus carota subsp. sativus</name>
    <name type="common">Carrot</name>
    <dbReference type="NCBI Taxonomy" id="79200"/>
    <lineage>
        <taxon>Eukaryota</taxon>
        <taxon>Viridiplantae</taxon>
        <taxon>Streptophyta</taxon>
        <taxon>Embryophyta</taxon>
        <taxon>Tracheophyta</taxon>
        <taxon>Spermatophyta</taxon>
        <taxon>Magnoliopsida</taxon>
        <taxon>eudicotyledons</taxon>
        <taxon>Gunneridae</taxon>
        <taxon>Pentapetalae</taxon>
        <taxon>asterids</taxon>
        <taxon>campanulids</taxon>
        <taxon>Apiales</taxon>
        <taxon>Apiaceae</taxon>
        <taxon>Apioideae</taxon>
        <taxon>Scandiceae</taxon>
        <taxon>Daucinae</taxon>
        <taxon>Daucus</taxon>
        <taxon>Daucus sect. Daucus</taxon>
    </lineage>
</organism>
<evidence type="ECO:0000256" key="7">
    <source>
        <dbReference type="PROSITE-ProRule" id="PRU00146"/>
    </source>
</evidence>
<comment type="subcellular location">
    <subcellularLocation>
        <location evidence="1">Nucleus</location>
    </subcellularLocation>
</comment>
<dbReference type="InterPro" id="IPR013083">
    <property type="entry name" value="Znf_RING/FYVE/PHD"/>
</dbReference>
<dbReference type="SUPFAM" id="SSF46774">
    <property type="entry name" value="ARID-like"/>
    <property type="match status" value="1"/>
</dbReference>
<evidence type="ECO:0000313" key="14">
    <source>
        <dbReference type="EMBL" id="WOG88352.1"/>
    </source>
</evidence>
<dbReference type="KEGG" id="dcr:108208906"/>
<evidence type="ECO:0000256" key="6">
    <source>
        <dbReference type="ARBA" id="ARBA00023242"/>
    </source>
</evidence>
<dbReference type="SMART" id="SM00249">
    <property type="entry name" value="PHD"/>
    <property type="match status" value="3"/>
</dbReference>
<dbReference type="GO" id="GO:0003677">
    <property type="term" value="F:DNA binding"/>
    <property type="evidence" value="ECO:0007669"/>
    <property type="project" value="InterPro"/>
</dbReference>
<evidence type="ECO:0000256" key="1">
    <source>
        <dbReference type="ARBA" id="ARBA00004123"/>
    </source>
</evidence>
<dbReference type="SUPFAM" id="SSF57903">
    <property type="entry name" value="FYVE/PHD zinc finger"/>
    <property type="match status" value="2"/>
</dbReference>
<dbReference type="PROSITE" id="PS51183">
    <property type="entry name" value="JMJN"/>
    <property type="match status" value="1"/>
</dbReference>
<dbReference type="PROSITE" id="PS51184">
    <property type="entry name" value="JMJC"/>
    <property type="match status" value="1"/>
</dbReference>
<keyword evidence="6" id="KW-0539">Nucleus</keyword>
<evidence type="ECO:0000259" key="13">
    <source>
        <dbReference type="PROSITE" id="PS51184"/>
    </source>
</evidence>
<dbReference type="InterPro" id="IPR003349">
    <property type="entry name" value="JmjN"/>
</dbReference>
<reference evidence="14" key="2">
    <citation type="submission" date="2022-03" db="EMBL/GenBank/DDBJ databases">
        <title>Draft title - Genomic analysis of global carrot germplasm unveils the trajectory of domestication and the origin of high carotenoid orange carrot.</title>
        <authorList>
            <person name="Iorizzo M."/>
            <person name="Ellison S."/>
            <person name="Senalik D."/>
            <person name="Macko-Podgorni A."/>
            <person name="Grzebelus D."/>
            <person name="Bostan H."/>
            <person name="Rolling W."/>
            <person name="Curaba J."/>
            <person name="Simon P."/>
        </authorList>
    </citation>
    <scope>NUCLEOTIDE SEQUENCE</scope>
    <source>
        <tissue evidence="14">Leaf</tissue>
    </source>
</reference>
<dbReference type="Pfam" id="PF02375">
    <property type="entry name" value="JmjN"/>
    <property type="match status" value="1"/>
</dbReference>
<dbReference type="SMART" id="SM00545">
    <property type="entry name" value="JmjN"/>
    <property type="match status" value="1"/>
</dbReference>
<evidence type="ECO:0000256" key="4">
    <source>
        <dbReference type="ARBA" id="ARBA00022771"/>
    </source>
</evidence>
<evidence type="ECO:0000259" key="11">
    <source>
        <dbReference type="PROSITE" id="PS51011"/>
    </source>
</evidence>
<dbReference type="GO" id="GO:0008270">
    <property type="term" value="F:zinc ion binding"/>
    <property type="evidence" value="ECO:0007669"/>
    <property type="project" value="UniProtKB-KW"/>
</dbReference>
<dbReference type="PROSITE" id="PS01359">
    <property type="entry name" value="ZF_PHD_1"/>
    <property type="match status" value="2"/>
</dbReference>
<dbReference type="GO" id="GO:0000785">
    <property type="term" value="C:chromatin"/>
    <property type="evidence" value="ECO:0007669"/>
    <property type="project" value="TreeGrafter"/>
</dbReference>
<dbReference type="SUPFAM" id="SSF51197">
    <property type="entry name" value="Clavaminate synthase-like"/>
    <property type="match status" value="1"/>
</dbReference>
<dbReference type="PANTHER" id="PTHR10694:SF133">
    <property type="entry name" value="LYSINE-SPECIFIC DEMETHYLASE JMJ17"/>
    <property type="match status" value="1"/>
</dbReference>